<evidence type="ECO:0000256" key="1">
    <source>
        <dbReference type="ARBA" id="ARBA00022898"/>
    </source>
</evidence>
<dbReference type="InterPro" id="IPR000653">
    <property type="entry name" value="DegT/StrS_aminotransferase"/>
</dbReference>
<keyword evidence="7" id="KW-1185">Reference proteome</keyword>
<dbReference type="Gene3D" id="3.90.1150.10">
    <property type="entry name" value="Aspartate Aminotransferase, domain 1"/>
    <property type="match status" value="1"/>
</dbReference>
<dbReference type="Proteomes" id="UP000004478">
    <property type="component" value="Unassembled WGS sequence"/>
</dbReference>
<comment type="caution">
    <text evidence="6">The sequence shown here is derived from an EMBL/GenBank/DDBJ whole genome shotgun (WGS) entry which is preliminary data.</text>
</comment>
<evidence type="ECO:0000256" key="5">
    <source>
        <dbReference type="RuleBase" id="RU004508"/>
    </source>
</evidence>
<dbReference type="OrthoDB" id="9804264at2"/>
<dbReference type="GO" id="GO:0030170">
    <property type="term" value="F:pyridoxal phosphate binding"/>
    <property type="evidence" value="ECO:0007669"/>
    <property type="project" value="TreeGrafter"/>
</dbReference>
<dbReference type="PANTHER" id="PTHR30244">
    <property type="entry name" value="TRANSAMINASE"/>
    <property type="match status" value="1"/>
</dbReference>
<reference evidence="6 7" key="1">
    <citation type="journal article" date="2012" name="J. Bacteriol.">
        <title>Draft Genome Sequence of Cecembia lonarensis Strain LW9T, Isolated from Lonar Lake, a Haloalkaline Lake in India.</title>
        <authorList>
            <person name="Shivaji S."/>
            <person name="Ara S."/>
            <person name="Singh A."/>
            <person name="Pinnaka A.K."/>
        </authorList>
    </citation>
    <scope>NUCLEOTIDE SEQUENCE [LARGE SCALE GENOMIC DNA]</scope>
    <source>
        <strain evidence="6 7">LW9</strain>
    </source>
</reference>
<dbReference type="InterPro" id="IPR015424">
    <property type="entry name" value="PyrdxlP-dep_Trfase"/>
</dbReference>
<keyword evidence="1 4" id="KW-0663">Pyridoxal phosphate</keyword>
<dbReference type="RefSeq" id="WP_009185283.1">
    <property type="nucleotide sequence ID" value="NZ_AMGM01000032.1"/>
</dbReference>
<dbReference type="PATRIC" id="fig|1225176.3.peg.2404"/>
<dbReference type="CDD" id="cd00616">
    <property type="entry name" value="AHBA_syn"/>
    <property type="match status" value="1"/>
</dbReference>
<dbReference type="SUPFAM" id="SSF53383">
    <property type="entry name" value="PLP-dependent transferases"/>
    <property type="match status" value="1"/>
</dbReference>
<dbReference type="AlphaFoldDB" id="K1KYE6"/>
<dbReference type="GO" id="GO:0099620">
    <property type="term" value="F:UDP-4-amino-4-deoxy-L-arabinose aminotransferase"/>
    <property type="evidence" value="ECO:0007669"/>
    <property type="project" value="UniProtKB-EC"/>
</dbReference>
<keyword evidence="6" id="KW-0808">Transferase</keyword>
<dbReference type="InterPro" id="IPR015422">
    <property type="entry name" value="PyrdxlP-dep_Trfase_small"/>
</dbReference>
<evidence type="ECO:0000256" key="3">
    <source>
        <dbReference type="PIRSR" id="PIRSR000390-1"/>
    </source>
</evidence>
<dbReference type="GO" id="GO:0000271">
    <property type="term" value="P:polysaccharide biosynthetic process"/>
    <property type="evidence" value="ECO:0007669"/>
    <property type="project" value="TreeGrafter"/>
</dbReference>
<accession>K1KYE6</accession>
<gene>
    <name evidence="6" type="primary">arnB_1</name>
    <name evidence="6" type="ORF">B879_02253</name>
</gene>
<evidence type="ECO:0000313" key="6">
    <source>
        <dbReference type="EMBL" id="EKB49155.1"/>
    </source>
</evidence>
<proteinExistence type="inferred from homology"/>
<dbReference type="EC" id="2.6.1.87" evidence="6"/>
<dbReference type="PANTHER" id="PTHR30244:SF36">
    <property type="entry name" value="3-OXO-GLUCOSE-6-PHOSPHATE:GLUTAMATE AMINOTRANSFERASE"/>
    <property type="match status" value="1"/>
</dbReference>
<organism evidence="6 7">
    <name type="scientific">Cecembia lonarensis (strain CCUG 58316 / KCTC 22772 / LW9)</name>
    <dbReference type="NCBI Taxonomy" id="1225176"/>
    <lineage>
        <taxon>Bacteria</taxon>
        <taxon>Pseudomonadati</taxon>
        <taxon>Bacteroidota</taxon>
        <taxon>Cytophagia</taxon>
        <taxon>Cytophagales</taxon>
        <taxon>Cyclobacteriaceae</taxon>
        <taxon>Cecembia</taxon>
    </lineage>
</organism>
<evidence type="ECO:0000256" key="2">
    <source>
        <dbReference type="ARBA" id="ARBA00037999"/>
    </source>
</evidence>
<keyword evidence="6" id="KW-0032">Aminotransferase</keyword>
<comment type="similarity">
    <text evidence="2 5">Belongs to the DegT/DnrJ/EryC1 family.</text>
</comment>
<dbReference type="Pfam" id="PF01041">
    <property type="entry name" value="DegT_DnrJ_EryC1"/>
    <property type="match status" value="1"/>
</dbReference>
<feature type="active site" description="Proton acceptor" evidence="3">
    <location>
        <position position="186"/>
    </location>
</feature>
<dbReference type="Gene3D" id="3.40.640.10">
    <property type="entry name" value="Type I PLP-dependent aspartate aminotransferase-like (Major domain)"/>
    <property type="match status" value="1"/>
</dbReference>
<name>K1KYE6_CECL9</name>
<evidence type="ECO:0000256" key="4">
    <source>
        <dbReference type="PIRSR" id="PIRSR000390-2"/>
    </source>
</evidence>
<evidence type="ECO:0000313" key="7">
    <source>
        <dbReference type="Proteomes" id="UP000004478"/>
    </source>
</evidence>
<dbReference type="PIRSF" id="PIRSF000390">
    <property type="entry name" value="PLP_StrS"/>
    <property type="match status" value="1"/>
</dbReference>
<sequence>MKIPFLSFSGMHPDIKAKMYEAFSQFYDSNWYVLGEFTKSFEKAYAEWNQVNYCVGVSNGLDALVLSLKALGIEEGDEVLVPSNTYIATWLAVSYVGAKPVAVEPDIRTYNICPRMAEEAITPKTKAIMAVHLYGQACEMDAIKDLSKKHDLLIVEDNAQAHGATFLGKKTGSWGHINGTSFYPGKNLGALGEAGAVTTDNATLVHKVQVLRNYGSQKKYYNEVPGYNMRIDELQAALLGVKLPYLENWTMERQQIASLYCQQLQGIGDLILPYTLENASHVYHLYVVRTKQRDKLQEYLTQQGIGTMIHYPIPPHLQQAYASLGFQKGDFPIAEELAETSLSLPLWPGMTEGQVKEVTAAIVAFFNERG</sequence>
<feature type="modified residue" description="N6-(pyridoxal phosphate)lysine" evidence="4">
    <location>
        <position position="186"/>
    </location>
</feature>
<dbReference type="InterPro" id="IPR015421">
    <property type="entry name" value="PyrdxlP-dep_Trfase_major"/>
</dbReference>
<dbReference type="EMBL" id="AMGM01000032">
    <property type="protein sequence ID" value="EKB49155.1"/>
    <property type="molecule type" value="Genomic_DNA"/>
</dbReference>
<protein>
    <submittedName>
        <fullName evidence="6">UDP-4-amino-4-deoxy-L-arabinose--oxoglutarate aminotransferase</fullName>
        <ecNumber evidence="6">2.6.1.87</ecNumber>
    </submittedName>
</protein>